<dbReference type="FunFam" id="2.30.38.10:FF:000001">
    <property type="entry name" value="Non-ribosomal peptide synthetase PvdI"/>
    <property type="match status" value="1"/>
</dbReference>
<dbReference type="InterPro" id="IPR042099">
    <property type="entry name" value="ANL_N_sf"/>
</dbReference>
<proteinExistence type="predicted"/>
<dbReference type="InterPro" id="IPR000873">
    <property type="entry name" value="AMP-dep_synth/lig_dom"/>
</dbReference>
<comment type="caution">
    <text evidence="5">The sequence shown here is derived from an EMBL/GenBank/DDBJ whole genome shotgun (WGS) entry which is preliminary data.</text>
</comment>
<dbReference type="PANTHER" id="PTHR45527:SF1">
    <property type="entry name" value="FATTY ACID SYNTHASE"/>
    <property type="match status" value="1"/>
</dbReference>
<dbReference type="InterPro" id="IPR020845">
    <property type="entry name" value="AMP-binding_CS"/>
</dbReference>
<evidence type="ECO:0000313" key="6">
    <source>
        <dbReference type="Proteomes" id="UP000480410"/>
    </source>
</evidence>
<keyword evidence="2" id="KW-0596">Phosphopantetheine</keyword>
<dbReference type="Pfam" id="PF00501">
    <property type="entry name" value="AMP-binding"/>
    <property type="match status" value="1"/>
</dbReference>
<gene>
    <name evidence="5" type="ORF">G3435_24330</name>
</gene>
<keyword evidence="3" id="KW-0597">Phosphoprotein</keyword>
<evidence type="ECO:0000256" key="1">
    <source>
        <dbReference type="ARBA" id="ARBA00001957"/>
    </source>
</evidence>
<dbReference type="PROSITE" id="PS00455">
    <property type="entry name" value="AMP_BINDING"/>
    <property type="match status" value="1"/>
</dbReference>
<feature type="non-terminal residue" evidence="5">
    <location>
        <position position="1"/>
    </location>
</feature>
<dbReference type="AlphaFoldDB" id="A0A6M0D0D9"/>
<comment type="cofactor">
    <cofactor evidence="1">
        <name>pantetheine 4'-phosphate</name>
        <dbReference type="ChEBI" id="CHEBI:47942"/>
    </cofactor>
</comment>
<accession>A0A6M0D0D9</accession>
<dbReference type="GO" id="GO:0031177">
    <property type="term" value="F:phosphopantetheine binding"/>
    <property type="evidence" value="ECO:0007669"/>
    <property type="project" value="TreeGrafter"/>
</dbReference>
<dbReference type="SUPFAM" id="SSF56801">
    <property type="entry name" value="Acetyl-CoA synthetase-like"/>
    <property type="match status" value="1"/>
</dbReference>
<evidence type="ECO:0000259" key="4">
    <source>
        <dbReference type="Pfam" id="PF00501"/>
    </source>
</evidence>
<sequence>YVIYTSGSTGQPKGVMNEHAGVVNRLLWMQEAYQLDAADTVLQKTPFSFDVSVWEFFWPLQTGARLVMARPGGHKDPAYLREVIQAERITTLHFVPSMLDVFLAHDEAFAVDRLTRVLCSGEALPGSLVRRFKTQLPSVQLHNLYGPTEAAVDVTAWHCAEPLAQTPDNTPIGKPIANTAMYILDEQGHPVPQGVVGELYIGGVQVARGYLNRAQLSAERFLDDPFSPRPGARLYRTGDLARHLADGTLEYLGRND</sequence>
<feature type="non-terminal residue" evidence="5">
    <location>
        <position position="256"/>
    </location>
</feature>
<feature type="domain" description="AMP-dependent synthetase/ligase" evidence="4">
    <location>
        <begin position="1"/>
        <end position="211"/>
    </location>
</feature>
<dbReference type="GO" id="GO:0005829">
    <property type="term" value="C:cytosol"/>
    <property type="evidence" value="ECO:0007669"/>
    <property type="project" value="TreeGrafter"/>
</dbReference>
<dbReference type="PANTHER" id="PTHR45527">
    <property type="entry name" value="NONRIBOSOMAL PEPTIDE SYNTHETASE"/>
    <property type="match status" value="1"/>
</dbReference>
<reference evidence="5 6" key="1">
    <citation type="submission" date="2020-02" db="EMBL/GenBank/DDBJ databases">
        <title>Broccoli isolated Pseudomonas sp.</title>
        <authorList>
            <person name="Fujikawa T."/>
            <person name="Sawada H."/>
        </authorList>
    </citation>
    <scope>NUCLEOTIDE SEQUENCE [LARGE SCALE GENOMIC DNA]</scope>
    <source>
        <strain evidence="5 6">MAFF212428</strain>
    </source>
</reference>
<dbReference type="GO" id="GO:0009239">
    <property type="term" value="P:enterobactin biosynthetic process"/>
    <property type="evidence" value="ECO:0007669"/>
    <property type="project" value="TreeGrafter"/>
</dbReference>
<dbReference type="FunFam" id="3.40.50.980:FF:000002">
    <property type="entry name" value="Enterobactin synthetase component F"/>
    <property type="match status" value="1"/>
</dbReference>
<organism evidence="5 6">
    <name type="scientific">Pseudomonas brassicae</name>
    <dbReference type="NCBI Taxonomy" id="2708063"/>
    <lineage>
        <taxon>Bacteria</taxon>
        <taxon>Pseudomonadati</taxon>
        <taxon>Pseudomonadota</taxon>
        <taxon>Gammaproteobacteria</taxon>
        <taxon>Pseudomonadales</taxon>
        <taxon>Pseudomonadaceae</taxon>
        <taxon>Pseudomonas</taxon>
    </lineage>
</organism>
<name>A0A6M0D0D9_9PSED</name>
<dbReference type="Gene3D" id="3.40.50.12780">
    <property type="entry name" value="N-terminal domain of ligase-like"/>
    <property type="match status" value="1"/>
</dbReference>
<protein>
    <submittedName>
        <fullName evidence="5">AMP-binding protein</fullName>
    </submittedName>
</protein>
<dbReference type="GO" id="GO:0043041">
    <property type="term" value="P:amino acid activation for nonribosomal peptide biosynthetic process"/>
    <property type="evidence" value="ECO:0007669"/>
    <property type="project" value="TreeGrafter"/>
</dbReference>
<evidence type="ECO:0000256" key="3">
    <source>
        <dbReference type="ARBA" id="ARBA00022553"/>
    </source>
</evidence>
<dbReference type="GO" id="GO:0047527">
    <property type="term" value="F:2,3-dihydroxybenzoate-serine ligase activity"/>
    <property type="evidence" value="ECO:0007669"/>
    <property type="project" value="TreeGrafter"/>
</dbReference>
<dbReference type="GO" id="GO:0009366">
    <property type="term" value="C:enterobactin synthetase complex"/>
    <property type="evidence" value="ECO:0007669"/>
    <property type="project" value="TreeGrafter"/>
</dbReference>
<evidence type="ECO:0000313" key="5">
    <source>
        <dbReference type="EMBL" id="NER62243.1"/>
    </source>
</evidence>
<dbReference type="EMBL" id="JAAHBV010000702">
    <property type="protein sequence ID" value="NER62243.1"/>
    <property type="molecule type" value="Genomic_DNA"/>
</dbReference>
<evidence type="ECO:0000256" key="2">
    <source>
        <dbReference type="ARBA" id="ARBA00022450"/>
    </source>
</evidence>
<dbReference type="Proteomes" id="UP000480410">
    <property type="component" value="Unassembled WGS sequence"/>
</dbReference>